<feature type="region of interest" description="Disordered" evidence="1">
    <location>
        <begin position="19"/>
        <end position="87"/>
    </location>
</feature>
<organism evidence="2 3">
    <name type="scientific">Ancylostoma ceylanicum</name>
    <dbReference type="NCBI Taxonomy" id="53326"/>
    <lineage>
        <taxon>Eukaryota</taxon>
        <taxon>Metazoa</taxon>
        <taxon>Ecdysozoa</taxon>
        <taxon>Nematoda</taxon>
        <taxon>Chromadorea</taxon>
        <taxon>Rhabditida</taxon>
        <taxon>Rhabditina</taxon>
        <taxon>Rhabditomorpha</taxon>
        <taxon>Strongyloidea</taxon>
        <taxon>Ancylostomatidae</taxon>
        <taxon>Ancylostomatinae</taxon>
        <taxon>Ancylostoma</taxon>
    </lineage>
</organism>
<dbReference type="EMBL" id="JARK01001427">
    <property type="protein sequence ID" value="EYC03868.1"/>
    <property type="molecule type" value="Genomic_DNA"/>
</dbReference>
<dbReference type="AlphaFoldDB" id="A0A016TMV8"/>
<evidence type="ECO:0000256" key="1">
    <source>
        <dbReference type="SAM" id="MobiDB-lite"/>
    </source>
</evidence>
<sequence length="152" mass="17207">MLCYCMIPFRRFAHCPRSRHSLHQPLPHPPSSRTSQAPKTYKRIGIGQSSSYRRPPDLRDTIDAKSKKEERQLSEVDRARGKSKKCDNNTIEKTASSASVQPADRALHVLVQALVCTTDHVFEHRFAYYLIIPRAGTAEVQLAYLRVAACSN</sequence>
<evidence type="ECO:0000313" key="3">
    <source>
        <dbReference type="Proteomes" id="UP000024635"/>
    </source>
</evidence>
<protein>
    <submittedName>
        <fullName evidence="2">Uncharacterized protein</fullName>
    </submittedName>
</protein>
<proteinExistence type="predicted"/>
<gene>
    <name evidence="2" type="primary">Acey_s0091.g2467</name>
    <name evidence="2" type="ORF">Y032_0091g2467</name>
</gene>
<name>A0A016TMV8_9BILA</name>
<keyword evidence="3" id="KW-1185">Reference proteome</keyword>
<dbReference type="Proteomes" id="UP000024635">
    <property type="component" value="Unassembled WGS sequence"/>
</dbReference>
<reference evidence="3" key="1">
    <citation type="journal article" date="2015" name="Nat. Genet.">
        <title>The genome and transcriptome of the zoonotic hookworm Ancylostoma ceylanicum identify infection-specific gene families.</title>
        <authorList>
            <person name="Schwarz E.M."/>
            <person name="Hu Y."/>
            <person name="Antoshechkin I."/>
            <person name="Miller M.M."/>
            <person name="Sternberg P.W."/>
            <person name="Aroian R.V."/>
        </authorList>
    </citation>
    <scope>NUCLEOTIDE SEQUENCE</scope>
    <source>
        <strain evidence="3">HY135</strain>
    </source>
</reference>
<accession>A0A016TMV8</accession>
<feature type="compositionally biased region" description="Basic and acidic residues" evidence="1">
    <location>
        <begin position="54"/>
        <end position="87"/>
    </location>
</feature>
<comment type="caution">
    <text evidence="2">The sequence shown here is derived from an EMBL/GenBank/DDBJ whole genome shotgun (WGS) entry which is preliminary data.</text>
</comment>
<evidence type="ECO:0000313" key="2">
    <source>
        <dbReference type="EMBL" id="EYC03868.1"/>
    </source>
</evidence>